<dbReference type="EMBL" id="HBKN01015286">
    <property type="protein sequence ID" value="CAE2292727.1"/>
    <property type="molecule type" value="Transcribed_RNA"/>
</dbReference>
<gene>
    <name evidence="1" type="ORF">GTHE00462_LOCUS11909</name>
</gene>
<name>A0A7S4KFT7_GUITH</name>
<organism evidence="1">
    <name type="scientific">Guillardia theta</name>
    <name type="common">Cryptophyte</name>
    <name type="synonym">Cryptomonas phi</name>
    <dbReference type="NCBI Taxonomy" id="55529"/>
    <lineage>
        <taxon>Eukaryota</taxon>
        <taxon>Cryptophyceae</taxon>
        <taxon>Pyrenomonadales</taxon>
        <taxon>Geminigeraceae</taxon>
        <taxon>Guillardia</taxon>
    </lineage>
</organism>
<dbReference type="AlphaFoldDB" id="A0A7S4KFT7"/>
<evidence type="ECO:0000313" key="1">
    <source>
        <dbReference type="EMBL" id="CAE2292727.1"/>
    </source>
</evidence>
<reference evidence="1" key="1">
    <citation type="submission" date="2021-01" db="EMBL/GenBank/DDBJ databases">
        <authorList>
            <person name="Corre E."/>
            <person name="Pelletier E."/>
            <person name="Niang G."/>
            <person name="Scheremetjew M."/>
            <person name="Finn R."/>
            <person name="Kale V."/>
            <person name="Holt S."/>
            <person name="Cochrane G."/>
            <person name="Meng A."/>
            <person name="Brown T."/>
            <person name="Cohen L."/>
        </authorList>
    </citation>
    <scope>NUCLEOTIDE SEQUENCE</scope>
    <source>
        <strain evidence="1">CCMP 2712</strain>
    </source>
</reference>
<protein>
    <submittedName>
        <fullName evidence="1">Uncharacterized protein</fullName>
    </submittedName>
</protein>
<proteinExistence type="predicted"/>
<sequence length="537" mass="59624">MPTLGAAQKGLVLTACLTACLLFVLISVARQPSSLLQTDHGLLDYQDGKTSLSDIAEYVPTPPRGSSSYVQAIATGALPPNAGKEAVTAADISCFFQGKIFLDFMNMCCNTLYVSPFDQELLPMDFALSPVEKPYQQGLPFGVRFRYWVGNSNDIVFNGGTQRTIEFINKYFGYELKTVAASSKFVRKFHADDNGEPDEGVLDSMVHALARLPEELPLYEGMTVVDVASLPPASAVIFDNVPKGTHKYKSQCSSNGCFLDASGVEGVASPMFKIKYCEARDPEARINAGLPVKVEPQDCGKLLDEYNLSCKCGHIIFLGWTWPEAELNIWDKPLLFIDDRAPGACDVADAPAQPMPAVQPRATAAPAELDPEAACRDSPSYDAAAQHWYYWQEASEGGKVKMVRHWCPSAWVPQEMWYKYQRYLPRTSNNLPPPPINDFDFLNSFARDYYSRSRAKSRRDANVKTFDDWRMGNHVARLKYPTSRREEGNEQQAPLDAWNMGKMRCSGSDCFDVSHHSGQHANGVQPYDDYAMMGGGR</sequence>
<accession>A0A7S4KFT7</accession>